<organism evidence="3 4">
    <name type="scientific">Basidiobolus meristosporus CBS 931.73</name>
    <dbReference type="NCBI Taxonomy" id="1314790"/>
    <lineage>
        <taxon>Eukaryota</taxon>
        <taxon>Fungi</taxon>
        <taxon>Fungi incertae sedis</taxon>
        <taxon>Zoopagomycota</taxon>
        <taxon>Entomophthoromycotina</taxon>
        <taxon>Basidiobolomycetes</taxon>
        <taxon>Basidiobolales</taxon>
        <taxon>Basidiobolaceae</taxon>
        <taxon>Basidiobolus</taxon>
    </lineage>
</organism>
<sequence length="159" mass="17446">MELSTSTGLLPPTFSTFHHVPLSHPQFQPQHESTGPNSENSHTFKHIVIPMMVGLVLLLIGTVLYIRHRYVHFKKSQASVHTYMDHAIHGYPVADEMLPPYSQEGLSVPAAIAQKITRCTHQCVLYGVTNDANQPGGFSHGGVSPPPYQVAASSNLPRN</sequence>
<reference evidence="3 4" key="1">
    <citation type="submission" date="2016-07" db="EMBL/GenBank/DDBJ databases">
        <title>Pervasive Adenine N6-methylation of Active Genes in Fungi.</title>
        <authorList>
            <consortium name="DOE Joint Genome Institute"/>
            <person name="Mondo S.J."/>
            <person name="Dannebaum R.O."/>
            <person name="Kuo R.C."/>
            <person name="Labutti K."/>
            <person name="Haridas S."/>
            <person name="Kuo A."/>
            <person name="Salamov A."/>
            <person name="Ahrendt S.R."/>
            <person name="Lipzen A."/>
            <person name="Sullivan W."/>
            <person name="Andreopoulos W.B."/>
            <person name="Clum A."/>
            <person name="Lindquist E."/>
            <person name="Daum C."/>
            <person name="Ramamoorthy G.K."/>
            <person name="Gryganskyi A."/>
            <person name="Culley D."/>
            <person name="Magnuson J.K."/>
            <person name="James T.Y."/>
            <person name="O'Malley M.A."/>
            <person name="Stajich J.E."/>
            <person name="Spatafora J.W."/>
            <person name="Visel A."/>
            <person name="Grigoriev I.V."/>
        </authorList>
    </citation>
    <scope>NUCLEOTIDE SEQUENCE [LARGE SCALE GENOMIC DNA]</scope>
    <source>
        <strain evidence="3 4">CBS 931.73</strain>
    </source>
</reference>
<feature type="region of interest" description="Disordered" evidence="1">
    <location>
        <begin position="137"/>
        <end position="159"/>
    </location>
</feature>
<dbReference type="InParanoid" id="A0A1Y1X698"/>
<accession>A0A1Y1X698</accession>
<protein>
    <submittedName>
        <fullName evidence="3">Uncharacterized protein</fullName>
    </submittedName>
</protein>
<comment type="caution">
    <text evidence="3">The sequence shown here is derived from an EMBL/GenBank/DDBJ whole genome shotgun (WGS) entry which is preliminary data.</text>
</comment>
<evidence type="ECO:0000256" key="2">
    <source>
        <dbReference type="SAM" id="Phobius"/>
    </source>
</evidence>
<gene>
    <name evidence="3" type="ORF">K493DRAFT_308109</name>
</gene>
<feature type="transmembrane region" description="Helical" evidence="2">
    <location>
        <begin position="47"/>
        <end position="66"/>
    </location>
</feature>
<evidence type="ECO:0000313" key="4">
    <source>
        <dbReference type="Proteomes" id="UP000193498"/>
    </source>
</evidence>
<keyword evidence="2" id="KW-0812">Transmembrane</keyword>
<keyword evidence="4" id="KW-1185">Reference proteome</keyword>
<dbReference type="AlphaFoldDB" id="A0A1Y1X698"/>
<proteinExistence type="predicted"/>
<keyword evidence="2" id="KW-0472">Membrane</keyword>
<dbReference type="EMBL" id="MCFE01000708">
    <property type="protein sequence ID" value="ORX81313.1"/>
    <property type="molecule type" value="Genomic_DNA"/>
</dbReference>
<keyword evidence="2" id="KW-1133">Transmembrane helix</keyword>
<dbReference type="Proteomes" id="UP000193498">
    <property type="component" value="Unassembled WGS sequence"/>
</dbReference>
<evidence type="ECO:0000256" key="1">
    <source>
        <dbReference type="SAM" id="MobiDB-lite"/>
    </source>
</evidence>
<name>A0A1Y1X698_9FUNG</name>
<evidence type="ECO:0000313" key="3">
    <source>
        <dbReference type="EMBL" id="ORX81313.1"/>
    </source>
</evidence>